<comment type="caution">
    <text evidence="1">The sequence shown here is derived from an EMBL/GenBank/DDBJ whole genome shotgun (WGS) entry which is preliminary data.</text>
</comment>
<protein>
    <submittedName>
        <fullName evidence="1">MepB family protein</fullName>
    </submittedName>
</protein>
<keyword evidence="2" id="KW-1185">Reference proteome</keyword>
<sequence length="146" mass="15749">MEFRAFSEYAVAVGRPEAVDTARPEAQNSDYESGVAEVDGETWHLRTARTTPTKPGAFLAFWRRDETGGTAPFAADAVSAGLIVFVEQAGRRGAFRFTAEHLAALGITAGPRAGKRGFRVYPSWCDGLNASATATQRAQASAFREY</sequence>
<dbReference type="Gene3D" id="3.40.1350.140">
    <property type="entry name" value="MepB-like"/>
    <property type="match status" value="1"/>
</dbReference>
<name>A0ABP4XJ98_9MICO</name>
<dbReference type="InterPro" id="IPR038231">
    <property type="entry name" value="MepB-like_sf"/>
</dbReference>
<accession>A0ABP4XJ98</accession>
<dbReference type="RefSeq" id="WP_344030643.1">
    <property type="nucleotide sequence ID" value="NZ_BAAAOB010000001.1"/>
</dbReference>
<evidence type="ECO:0000313" key="1">
    <source>
        <dbReference type="EMBL" id="GAA1785073.1"/>
    </source>
</evidence>
<evidence type="ECO:0000313" key="2">
    <source>
        <dbReference type="Proteomes" id="UP001500851"/>
    </source>
</evidence>
<dbReference type="Proteomes" id="UP001500851">
    <property type="component" value="Unassembled WGS sequence"/>
</dbReference>
<gene>
    <name evidence="1" type="ORF">GCM10009768_12450</name>
</gene>
<dbReference type="Pfam" id="PF08877">
    <property type="entry name" value="MepB-like"/>
    <property type="match status" value="1"/>
</dbReference>
<dbReference type="EMBL" id="BAAAOB010000001">
    <property type="protein sequence ID" value="GAA1785073.1"/>
    <property type="molecule type" value="Genomic_DNA"/>
</dbReference>
<organism evidence="1 2">
    <name type="scientific">Leucobacter iarius</name>
    <dbReference type="NCBI Taxonomy" id="333963"/>
    <lineage>
        <taxon>Bacteria</taxon>
        <taxon>Bacillati</taxon>
        <taxon>Actinomycetota</taxon>
        <taxon>Actinomycetes</taxon>
        <taxon>Micrococcales</taxon>
        <taxon>Microbacteriaceae</taxon>
        <taxon>Leucobacter</taxon>
    </lineage>
</organism>
<dbReference type="PIRSF" id="PIRSF032285">
    <property type="entry name" value="UCP032285"/>
    <property type="match status" value="1"/>
</dbReference>
<proteinExistence type="predicted"/>
<reference evidence="2" key="1">
    <citation type="journal article" date="2019" name="Int. J. Syst. Evol. Microbiol.">
        <title>The Global Catalogue of Microorganisms (GCM) 10K type strain sequencing project: providing services to taxonomists for standard genome sequencing and annotation.</title>
        <authorList>
            <consortium name="The Broad Institute Genomics Platform"/>
            <consortium name="The Broad Institute Genome Sequencing Center for Infectious Disease"/>
            <person name="Wu L."/>
            <person name="Ma J."/>
        </authorList>
    </citation>
    <scope>NUCLEOTIDE SEQUENCE [LARGE SCALE GENOMIC DNA]</scope>
    <source>
        <strain evidence="2">JCM 14736</strain>
    </source>
</reference>
<dbReference type="InterPro" id="IPR011235">
    <property type="entry name" value="MepB-like"/>
</dbReference>